<evidence type="ECO:0000313" key="4">
    <source>
        <dbReference type="Proteomes" id="UP000016605"/>
    </source>
</evidence>
<evidence type="ECO:0000259" key="2">
    <source>
        <dbReference type="Pfam" id="PF10022"/>
    </source>
</evidence>
<feature type="non-terminal residue" evidence="3">
    <location>
        <position position="1"/>
    </location>
</feature>
<comment type="caution">
    <text evidence="3">The sequence shown here is derived from an EMBL/GenBank/DDBJ whole genome shotgun (WGS) entry which is preliminary data.</text>
</comment>
<feature type="non-terminal residue" evidence="3">
    <location>
        <position position="249"/>
    </location>
</feature>
<dbReference type="OrthoDB" id="9813465at2"/>
<protein>
    <recommendedName>
        <fullName evidence="2">DUF2264 domain-containing protein</fullName>
    </recommendedName>
</protein>
<dbReference type="EMBL" id="AWVQ01000385">
    <property type="protein sequence ID" value="ERK70765.1"/>
    <property type="molecule type" value="Genomic_DNA"/>
</dbReference>
<accession>U2R687</accession>
<dbReference type="RefSeq" id="WP_021763351.1">
    <property type="nucleotide sequence ID" value="NZ_KI272267.1"/>
</dbReference>
<dbReference type="PANTHER" id="PTHR35339:SF4">
    <property type="entry name" value="LINALOOL DEHYDRATASE_ISOMERASE DOMAIN-CONTAINING PROTEIN"/>
    <property type="match status" value="1"/>
</dbReference>
<proteinExistence type="predicted"/>
<dbReference type="Proteomes" id="UP000016605">
    <property type="component" value="Unassembled WGS sequence"/>
</dbReference>
<dbReference type="InterPro" id="IPR016624">
    <property type="entry name" value="UCP014753"/>
</dbReference>
<dbReference type="AlphaFoldDB" id="U2R687"/>
<reference evidence="3 4" key="1">
    <citation type="submission" date="2013-08" db="EMBL/GenBank/DDBJ databases">
        <authorList>
            <person name="Weinstock G."/>
            <person name="Sodergren E."/>
            <person name="Wylie T."/>
            <person name="Fulton L."/>
            <person name="Fulton R."/>
            <person name="Fronick C."/>
            <person name="O'Laughlin M."/>
            <person name="Godfrey J."/>
            <person name="Miner T."/>
            <person name="Herter B."/>
            <person name="Appelbaum E."/>
            <person name="Cordes M."/>
            <person name="Lek S."/>
            <person name="Wollam A."/>
            <person name="Pepin K.H."/>
            <person name="Palsikar V.B."/>
            <person name="Mitreva M."/>
            <person name="Wilson R.K."/>
        </authorList>
    </citation>
    <scope>NUCLEOTIDE SEQUENCE [LARGE SCALE GENOMIC DNA]</scope>
    <source>
        <strain evidence="3 4">ATCC 14665</strain>
    </source>
</reference>
<name>U2R687_LEIAQ</name>
<dbReference type="HOGENOM" id="CLU_1117747_0_0_11"/>
<feature type="region of interest" description="Disordered" evidence="1">
    <location>
        <begin position="182"/>
        <end position="209"/>
    </location>
</feature>
<evidence type="ECO:0000256" key="1">
    <source>
        <dbReference type="SAM" id="MobiDB-lite"/>
    </source>
</evidence>
<dbReference type="InterPro" id="IPR049349">
    <property type="entry name" value="DUF2264_N"/>
</dbReference>
<dbReference type="Pfam" id="PF10022">
    <property type="entry name" value="DUF2264"/>
    <property type="match status" value="1"/>
</dbReference>
<dbReference type="PANTHER" id="PTHR35339">
    <property type="entry name" value="LINALOOL DEHYDRATASE_ISOMERASE DOMAIN-CONTAINING PROTEIN"/>
    <property type="match status" value="1"/>
</dbReference>
<evidence type="ECO:0000313" key="3">
    <source>
        <dbReference type="EMBL" id="ERK70765.1"/>
    </source>
</evidence>
<organism evidence="3 4">
    <name type="scientific">Leifsonia aquatica ATCC 14665</name>
    <dbReference type="NCBI Taxonomy" id="1358026"/>
    <lineage>
        <taxon>Bacteria</taxon>
        <taxon>Bacillati</taxon>
        <taxon>Actinomycetota</taxon>
        <taxon>Actinomycetes</taxon>
        <taxon>Micrococcales</taxon>
        <taxon>Microbacteriaceae</taxon>
        <taxon>Leifsonia</taxon>
    </lineage>
</organism>
<gene>
    <name evidence="3" type="ORF">N136_02890</name>
</gene>
<feature type="domain" description="DUF2264" evidence="2">
    <location>
        <begin position="2"/>
        <end position="76"/>
    </location>
</feature>
<sequence length="249" mass="26049">LPAGTLRRGASGMLRAFLERGAVDEHGLLSVGLFGEWPAMAQSYSGAGSPYWAAKGFLGLALPADHEVWTAVEEPLPVERADVRRVIRAAGWIVSGTVADGVVRVVNHGTDHGLSGDRTADSPLYARLGYSSATLPPLVGPTVEAPVDNTVGAVDDAGRSTNRSGFARGVIGDDGTAAFATSSGRTQWVEQDEDAGPDHGSGRQGRITDGPRLLVGSLVRGPWEVRVVRRLADEGAAAPVRLRVSGWPV</sequence>